<proteinExistence type="predicted"/>
<accession>A0A9W3DFE0</accession>
<feature type="region of interest" description="Disordered" evidence="1">
    <location>
        <begin position="1"/>
        <end position="20"/>
    </location>
</feature>
<reference evidence="4" key="2">
    <citation type="submission" date="2025-08" db="UniProtKB">
        <authorList>
            <consortium name="RefSeq"/>
        </authorList>
    </citation>
    <scope>IDENTIFICATION</scope>
    <source>
        <tissue evidence="4">Leaf</tissue>
    </source>
</reference>
<dbReference type="Proteomes" id="UP000504610">
    <property type="component" value="Chromosome 3"/>
</dbReference>
<dbReference type="AlphaFoldDB" id="A0A9W3DFE0"/>
<protein>
    <submittedName>
        <fullName evidence="4">Uncharacterized protein LOC108845564</fullName>
    </submittedName>
</protein>
<gene>
    <name evidence="4" type="primary">LOC108845564</name>
</gene>
<evidence type="ECO:0000313" key="3">
    <source>
        <dbReference type="Proteomes" id="UP000504610"/>
    </source>
</evidence>
<keyword evidence="2" id="KW-0472">Membrane</keyword>
<name>A0A9W3DFE0_RAPSA</name>
<feature type="transmembrane region" description="Helical" evidence="2">
    <location>
        <begin position="32"/>
        <end position="50"/>
    </location>
</feature>
<dbReference type="RefSeq" id="XP_056862447.1">
    <property type="nucleotide sequence ID" value="XM_057006467.1"/>
</dbReference>
<sequence length="204" mass="22355">MSTSIEQAPTTSTGGPDDKSFEVTPKNCCPRYFLTIIVVFSITVAIRGLACLDDKDNKSYCYIELFAQSVSVSNFTNAANVSTADWGTVTSRLLRGDEVISKVPPSFDDFGRLYASDKTDAPVTAVDFKKVVTPVVNGSVVWDYRVESVVGLKAEFAHGFLSVICRDIPVKFTADEAGNVVGSLLRGMRRCDYLLQKSGTMFRY</sequence>
<keyword evidence="2" id="KW-1133">Transmembrane helix</keyword>
<dbReference type="KEGG" id="rsz:108845564"/>
<evidence type="ECO:0000256" key="1">
    <source>
        <dbReference type="SAM" id="MobiDB-lite"/>
    </source>
</evidence>
<reference evidence="3" key="1">
    <citation type="journal article" date="2019" name="Database">
        <title>The radish genome database (RadishGD): an integrated information resource for radish genomics.</title>
        <authorList>
            <person name="Yu H.J."/>
            <person name="Baek S."/>
            <person name="Lee Y.J."/>
            <person name="Cho A."/>
            <person name="Mun J.H."/>
        </authorList>
    </citation>
    <scope>NUCLEOTIDE SEQUENCE [LARGE SCALE GENOMIC DNA]</scope>
    <source>
        <strain evidence="3">cv. WK10039</strain>
    </source>
</reference>
<feature type="compositionally biased region" description="Polar residues" evidence="1">
    <location>
        <begin position="1"/>
        <end position="14"/>
    </location>
</feature>
<dbReference type="OrthoDB" id="1082592at2759"/>
<organism evidence="3 4">
    <name type="scientific">Raphanus sativus</name>
    <name type="common">Radish</name>
    <name type="synonym">Raphanus raphanistrum var. sativus</name>
    <dbReference type="NCBI Taxonomy" id="3726"/>
    <lineage>
        <taxon>Eukaryota</taxon>
        <taxon>Viridiplantae</taxon>
        <taxon>Streptophyta</taxon>
        <taxon>Embryophyta</taxon>
        <taxon>Tracheophyta</taxon>
        <taxon>Spermatophyta</taxon>
        <taxon>Magnoliopsida</taxon>
        <taxon>eudicotyledons</taxon>
        <taxon>Gunneridae</taxon>
        <taxon>Pentapetalae</taxon>
        <taxon>rosids</taxon>
        <taxon>malvids</taxon>
        <taxon>Brassicales</taxon>
        <taxon>Brassicaceae</taxon>
        <taxon>Brassiceae</taxon>
        <taxon>Raphanus</taxon>
    </lineage>
</organism>
<evidence type="ECO:0000313" key="4">
    <source>
        <dbReference type="RefSeq" id="XP_056862447.1"/>
    </source>
</evidence>
<dbReference type="GeneID" id="108845564"/>
<evidence type="ECO:0000256" key="2">
    <source>
        <dbReference type="SAM" id="Phobius"/>
    </source>
</evidence>
<keyword evidence="3" id="KW-1185">Reference proteome</keyword>
<keyword evidence="2" id="KW-0812">Transmembrane</keyword>